<organism evidence="1 2">
    <name type="scientific">Rubus argutus</name>
    <name type="common">Southern blackberry</name>
    <dbReference type="NCBI Taxonomy" id="59490"/>
    <lineage>
        <taxon>Eukaryota</taxon>
        <taxon>Viridiplantae</taxon>
        <taxon>Streptophyta</taxon>
        <taxon>Embryophyta</taxon>
        <taxon>Tracheophyta</taxon>
        <taxon>Spermatophyta</taxon>
        <taxon>Magnoliopsida</taxon>
        <taxon>eudicotyledons</taxon>
        <taxon>Gunneridae</taxon>
        <taxon>Pentapetalae</taxon>
        <taxon>rosids</taxon>
        <taxon>fabids</taxon>
        <taxon>Rosales</taxon>
        <taxon>Rosaceae</taxon>
        <taxon>Rosoideae</taxon>
        <taxon>Rosoideae incertae sedis</taxon>
        <taxon>Rubus</taxon>
    </lineage>
</organism>
<sequence>MKKGCVAQLLDLSKTSPNLQSLLVVLEPPFPLQREMKYKAARCSHQRLRVVQLVAYDVVAYDASACHLEVVKYLIESAVELEKIIITPNCSGQPQKDRVKKDIEQEVKKAKARNHSRQQRLERVPLTITFVEFEQYVEMRSEFVYLY</sequence>
<accession>A0AAW1XLY9</accession>
<protein>
    <recommendedName>
        <fullName evidence="3">FBD domain-containing protein</fullName>
    </recommendedName>
</protein>
<gene>
    <name evidence="1" type="ORF">M0R45_014343</name>
</gene>
<evidence type="ECO:0008006" key="3">
    <source>
        <dbReference type="Google" id="ProtNLM"/>
    </source>
</evidence>
<evidence type="ECO:0000313" key="2">
    <source>
        <dbReference type="Proteomes" id="UP001457282"/>
    </source>
</evidence>
<reference evidence="1 2" key="1">
    <citation type="journal article" date="2023" name="G3 (Bethesda)">
        <title>A chromosome-length genome assembly and annotation of blackberry (Rubus argutus, cv. 'Hillquist').</title>
        <authorList>
            <person name="Bruna T."/>
            <person name="Aryal R."/>
            <person name="Dudchenko O."/>
            <person name="Sargent D.J."/>
            <person name="Mead D."/>
            <person name="Buti M."/>
            <person name="Cavallini A."/>
            <person name="Hytonen T."/>
            <person name="Andres J."/>
            <person name="Pham M."/>
            <person name="Weisz D."/>
            <person name="Mascagni F."/>
            <person name="Usai G."/>
            <person name="Natali L."/>
            <person name="Bassil N."/>
            <person name="Fernandez G.E."/>
            <person name="Lomsadze A."/>
            <person name="Armour M."/>
            <person name="Olukolu B."/>
            <person name="Poorten T."/>
            <person name="Britton C."/>
            <person name="Davik J."/>
            <person name="Ashrafi H."/>
            <person name="Aiden E.L."/>
            <person name="Borodovsky M."/>
            <person name="Worthington M."/>
        </authorList>
    </citation>
    <scope>NUCLEOTIDE SEQUENCE [LARGE SCALE GENOMIC DNA]</scope>
    <source>
        <strain evidence="1">PI 553951</strain>
    </source>
</reference>
<dbReference type="EMBL" id="JBEDUW010000003">
    <property type="protein sequence ID" value="KAK9937564.1"/>
    <property type="molecule type" value="Genomic_DNA"/>
</dbReference>
<name>A0AAW1XLY9_RUBAR</name>
<dbReference type="AlphaFoldDB" id="A0AAW1XLY9"/>
<evidence type="ECO:0000313" key="1">
    <source>
        <dbReference type="EMBL" id="KAK9937564.1"/>
    </source>
</evidence>
<comment type="caution">
    <text evidence="1">The sequence shown here is derived from an EMBL/GenBank/DDBJ whole genome shotgun (WGS) entry which is preliminary data.</text>
</comment>
<keyword evidence="2" id="KW-1185">Reference proteome</keyword>
<proteinExistence type="predicted"/>
<dbReference type="Proteomes" id="UP001457282">
    <property type="component" value="Unassembled WGS sequence"/>
</dbReference>